<dbReference type="Proteomes" id="UP000003257">
    <property type="component" value="Unassembled WGS sequence"/>
</dbReference>
<evidence type="ECO:0000256" key="2">
    <source>
        <dbReference type="ARBA" id="ARBA00022723"/>
    </source>
</evidence>
<dbReference type="Gene3D" id="1.20.140.70">
    <property type="entry name" value="Oligopeptidase f, N-terminal domain"/>
    <property type="match status" value="1"/>
</dbReference>
<dbReference type="InterPro" id="IPR011977">
    <property type="entry name" value="Pept_M3B_clade3"/>
</dbReference>
<dbReference type="SUPFAM" id="SSF55486">
    <property type="entry name" value="Metalloproteases ('zincins'), catalytic domain"/>
    <property type="match status" value="1"/>
</dbReference>
<keyword evidence="3 6" id="KW-0378">Hydrolase</keyword>
<evidence type="ECO:0000256" key="5">
    <source>
        <dbReference type="ARBA" id="ARBA00023049"/>
    </source>
</evidence>
<keyword evidence="1 6" id="KW-0645">Protease</keyword>
<protein>
    <submittedName>
        <fullName evidence="9">Oligoendopeptidase F, putative</fullName>
    </submittedName>
</protein>
<dbReference type="InterPro" id="IPR042088">
    <property type="entry name" value="OligoPept_F_C"/>
</dbReference>
<feature type="domain" description="Peptidase M3A/M3B catalytic" evidence="7">
    <location>
        <begin position="268"/>
        <end position="591"/>
    </location>
</feature>
<dbReference type="InterPro" id="IPR001567">
    <property type="entry name" value="Pept_M3A_M3B_dom"/>
</dbReference>
<keyword evidence="2 6" id="KW-0479">Metal-binding</keyword>
<comment type="caution">
    <text evidence="9">The sequence shown here is derived from an EMBL/GenBank/DDBJ whole genome shotgun (WGS) entry which is preliminary data.</text>
</comment>
<dbReference type="Pfam" id="PF01432">
    <property type="entry name" value="Peptidase_M3"/>
    <property type="match status" value="1"/>
</dbReference>
<comment type="cofactor">
    <cofactor evidence="6">
        <name>Zn(2+)</name>
        <dbReference type="ChEBI" id="CHEBI:29105"/>
    </cofactor>
    <text evidence="6">Binds 1 zinc ion.</text>
</comment>
<keyword evidence="4 6" id="KW-0862">Zinc</keyword>
<name>A0ABM9X2W9_9RHOB</name>
<sequence>MFQLPFPLYDANASAGGKDLGNLPEWDLSDLYTSEDAAELKRDLDWLEEACASFAADYEGKLAELDAKGLLDCVLRNEKINQVAGRIMSYAGLRYYQQTTDSGRAKFMSDMQEKITDYTTPLVFFTLELNKLPDDHLADLLNQDPDLARYKPVFDRIRAMKPYQLSDEMEKFLHDLGVVGDAWERMFDETIAGLEFEVDGETLTIEGTLNLLTDPDRAKREAGARELAEVLGANIRTFARVHNTQVKEKEVMDRWRGMETPQTGRHLSNHVEPEVVEALRNAVVNAYPKLSHRYYELKRKWLGLDVMQVWDRNAPLPMEDPKVVNWAQAEETVMEAYTAFDPRMGELAKPFFTDGWIDAGVKPGKAPGAFAHPTVTNVHPYVMLNYLGKPRDVMTLAHELGHGVHQVLAADQGEMLSSTPLTLAETASVFGEMLTFRKMLDKAKTQAERKVLLAGKVEDMINTVVRQIAFYDFECKLHEARRGGELTPDDINALWMSVQAESLGPAFEYMDGYETFWAYIPHFVHSPFYVYAYAFGDGLVNALYAVYAAGEEGFEDKYFDMLKAGGSKHHRELLAPFGLDASDPAFWDKGLSMISDMIDELEAME</sequence>
<reference evidence="9 10" key="1">
    <citation type="submission" date="2007-11" db="EMBL/GenBank/DDBJ databases">
        <authorList>
            <person name="Wagner-Dobler I."/>
            <person name="Ferriera S."/>
            <person name="Johnson J."/>
            <person name="Kravitz S."/>
            <person name="Beeson K."/>
            <person name="Sutton G."/>
            <person name="Rogers Y.-H."/>
            <person name="Friedman R."/>
            <person name="Frazier M."/>
            <person name="Venter J.C."/>
        </authorList>
    </citation>
    <scope>NUCLEOTIDE SEQUENCE [LARGE SCALE GENOMIC DNA]</scope>
    <source>
        <strain evidence="9 10">HEL-45</strain>
    </source>
</reference>
<evidence type="ECO:0000256" key="4">
    <source>
        <dbReference type="ARBA" id="ARBA00022833"/>
    </source>
</evidence>
<proteinExistence type="inferred from homology"/>
<accession>A0ABM9X2W9</accession>
<dbReference type="RefSeq" id="WP_007120696.1">
    <property type="nucleotide sequence ID" value="NZ_ABID01000009.1"/>
</dbReference>
<dbReference type="Gene3D" id="1.10.1370.20">
    <property type="entry name" value="Oligoendopeptidase f, C-terminal domain"/>
    <property type="match status" value="1"/>
</dbReference>
<dbReference type="InterPro" id="IPR013647">
    <property type="entry name" value="OligopepF_N_dom"/>
</dbReference>
<dbReference type="InterPro" id="IPR045090">
    <property type="entry name" value="Pept_M3A_M3B"/>
</dbReference>
<evidence type="ECO:0000313" key="9">
    <source>
        <dbReference type="EMBL" id="EDQ03684.1"/>
    </source>
</evidence>
<evidence type="ECO:0000256" key="6">
    <source>
        <dbReference type="RuleBase" id="RU003435"/>
    </source>
</evidence>
<evidence type="ECO:0000259" key="7">
    <source>
        <dbReference type="Pfam" id="PF01432"/>
    </source>
</evidence>
<organism evidence="9 10">
    <name type="scientific">Sulfitobacter indolifex HEL-45</name>
    <dbReference type="NCBI Taxonomy" id="391624"/>
    <lineage>
        <taxon>Bacteria</taxon>
        <taxon>Pseudomonadati</taxon>
        <taxon>Pseudomonadota</taxon>
        <taxon>Alphaproteobacteria</taxon>
        <taxon>Rhodobacterales</taxon>
        <taxon>Roseobacteraceae</taxon>
        <taxon>Sulfitobacter</taxon>
    </lineage>
</organism>
<dbReference type="EMBL" id="ABID01000009">
    <property type="protein sequence ID" value="EDQ03684.1"/>
    <property type="molecule type" value="Genomic_DNA"/>
</dbReference>
<feature type="domain" description="Oligopeptidase F N-terminal" evidence="8">
    <location>
        <begin position="128"/>
        <end position="196"/>
    </location>
</feature>
<dbReference type="PANTHER" id="PTHR11804">
    <property type="entry name" value="PROTEASE M3 THIMET OLIGOPEPTIDASE-RELATED"/>
    <property type="match status" value="1"/>
</dbReference>
<dbReference type="Pfam" id="PF08439">
    <property type="entry name" value="Peptidase_M3_N"/>
    <property type="match status" value="1"/>
</dbReference>
<dbReference type="PANTHER" id="PTHR11804:SF5">
    <property type="entry name" value="OLIGOENDOPEPTIDASE F"/>
    <property type="match status" value="1"/>
</dbReference>
<keyword evidence="10" id="KW-1185">Reference proteome</keyword>
<evidence type="ECO:0000313" key="10">
    <source>
        <dbReference type="Proteomes" id="UP000003257"/>
    </source>
</evidence>
<evidence type="ECO:0000259" key="8">
    <source>
        <dbReference type="Pfam" id="PF08439"/>
    </source>
</evidence>
<dbReference type="CDD" id="cd09610">
    <property type="entry name" value="M3B_PepF"/>
    <property type="match status" value="1"/>
</dbReference>
<keyword evidence="5 6" id="KW-0482">Metalloprotease</keyword>
<comment type="similarity">
    <text evidence="6">Belongs to the peptidase M3 family.</text>
</comment>
<gene>
    <name evidence="9" type="ORF">OIHEL45_00190</name>
</gene>
<dbReference type="NCBIfam" id="TIGR02290">
    <property type="entry name" value="M3_fam_3"/>
    <property type="match status" value="1"/>
</dbReference>
<evidence type="ECO:0000256" key="1">
    <source>
        <dbReference type="ARBA" id="ARBA00022670"/>
    </source>
</evidence>
<evidence type="ECO:0000256" key="3">
    <source>
        <dbReference type="ARBA" id="ARBA00022801"/>
    </source>
</evidence>